<keyword evidence="10" id="KW-1185">Reference proteome</keyword>
<dbReference type="EMBL" id="PDNA01000205">
    <property type="protein sequence ID" value="PGH03902.1"/>
    <property type="molecule type" value="Genomic_DNA"/>
</dbReference>
<dbReference type="Proteomes" id="UP000224634">
    <property type="component" value="Unassembled WGS sequence"/>
</dbReference>
<feature type="domain" description="Trs120/TRAPPC9 first Ig-like" evidence="6">
    <location>
        <begin position="758"/>
        <end position="952"/>
    </location>
</feature>
<proteinExistence type="predicted"/>
<reference evidence="9 10" key="1">
    <citation type="submission" date="2017-10" db="EMBL/GenBank/DDBJ databases">
        <title>Comparative genomics in systemic dimorphic fungi from Ajellomycetaceae.</title>
        <authorList>
            <person name="Munoz J.F."/>
            <person name="Mcewen J.G."/>
            <person name="Clay O.K."/>
            <person name="Cuomo C.A."/>
        </authorList>
    </citation>
    <scope>NUCLEOTIDE SEQUENCE [LARGE SCALE GENOMIC DNA]</scope>
    <source>
        <strain evidence="9 10">UAMH7299</strain>
    </source>
</reference>
<gene>
    <name evidence="9" type="ORF">AJ80_08604</name>
</gene>
<evidence type="ECO:0000313" key="10">
    <source>
        <dbReference type="Proteomes" id="UP000224634"/>
    </source>
</evidence>
<evidence type="ECO:0000256" key="1">
    <source>
        <dbReference type="ARBA" id="ARBA00004555"/>
    </source>
</evidence>
<dbReference type="Pfam" id="PF26254">
    <property type="entry name" value="Ig_TRAPPC9-Trs120_1st"/>
    <property type="match status" value="1"/>
</dbReference>
<comment type="caution">
    <text evidence="9">The sequence shown here is derived from an EMBL/GenBank/DDBJ whole genome shotgun (WGS) entry which is preliminary data.</text>
</comment>
<feature type="domain" description="Trs120/TRAPPC9 third Ig-like" evidence="7">
    <location>
        <begin position="1104"/>
        <end position="1315"/>
    </location>
</feature>
<feature type="domain" description="Trs120/TRAPPC9 TPR region" evidence="5">
    <location>
        <begin position="423"/>
        <end position="744"/>
    </location>
</feature>
<keyword evidence="2" id="KW-0333">Golgi apparatus</keyword>
<feature type="region of interest" description="Disordered" evidence="3">
    <location>
        <begin position="918"/>
        <end position="945"/>
    </location>
</feature>
<feature type="compositionally biased region" description="Polar residues" evidence="3">
    <location>
        <begin position="278"/>
        <end position="287"/>
    </location>
</feature>
<feature type="domain" description="Trs120/TRAPPC9 N-terminal" evidence="4">
    <location>
        <begin position="5"/>
        <end position="383"/>
    </location>
</feature>
<dbReference type="PANTHER" id="PTHR21512:SF5">
    <property type="entry name" value="TRAFFICKING PROTEIN PARTICLE COMPLEX SUBUNIT 9"/>
    <property type="match status" value="1"/>
</dbReference>
<evidence type="ECO:0000259" key="7">
    <source>
        <dbReference type="Pfam" id="PF26282"/>
    </source>
</evidence>
<feature type="compositionally biased region" description="Basic and acidic residues" evidence="3">
    <location>
        <begin position="288"/>
        <end position="297"/>
    </location>
</feature>
<sequence>MAVDPLSPIAPARLRVLLLPIGKIRRSRFLELAKRLQAHNVIRLGDVSPDGRANRNQFSPLAFPSGMVVYDLSISVPPLSHLELFPFETFREPLAIIAIADGTQLEDGSESSEAGSHPNPKELEDLLSELHALKETYPRSLACQLVVFDSNGVDKLVTGPEEVTWVPRPEASSSTTMKTVMCDITSVVLGALGKFAEAMQEWPAVESPKASSWGPRRAIEPRPIDKLQHRMTMPAQLPSRPNGQSNSLSGPDYPSKGHESPTTFDEITRSIQLANRATAALRSSSKPGSKEHSRDRMSTSGIGSVAAGDRNKTRIKGRLSIVLGNLFLQAGRWPDALKELVEGATIARGGSDYVWHAKGLELILLCLLMFGWAGMDFQIPQICYPSADKPSKSSTHTPSMSNADLYGLGQSHPESRAVSLQNLVNLLPDISNHILHLYTRAANITDEALPQLVFSETVIRLAGLLTAAHVRDGILDDNSLRHIVMNEPLTHIRYPDRPRGSLLLRKPEMATFVFRALPPSLSSDLPITDSVPILVGIASVLSTLGLDRKRALVLKELLSIMVVGLVQARKIGAAEMGIHPAAGLSALNNTTFDINALDLGPGNMEESMRTLLALAGRTYGVQRTTDCLIRPTSSSLSSPTTPKPSLEDDSADAIVERVFRHAALNVFGDQSLKIEILRACINFCEALPDFEGVLQFTVDLLHTIKRTFMLLPGGFHRGPSLAPDEQVRLLNNVKRTVSAAHRLGASHLEADYWDDFLVRGVELVEHSGSKEPFRRSKSEFGVAVAPVEAREKSPFIYNPFAKSTTKASESLLIAKEPAVFKITLQNPFEFDVEIESLRLEGTGVPFEAVLEGIWLAPFSLQDKYITGVASAEGTLNITGCMAKVKFCRERRFPIFKKSWKPELEPKLKRLGLAAKEPASDRPLSWTSMSSGGAPRPVRKGPEPDTLEVKVIRPQPTLTIQSTSLSQSALMILEGEIRTFEITLQNDSPCPADTVLFTFQDSAAEQLQYALNNKDNLPADVYELELQLSMNPALRWRPDPSKKDISIAAGDSQTFTIEIFGKPGLHDAVVQINYANVGVPLSEMPENFYTRQLSLPLAVTVNASVDVARCDVLPFSGDLAWSNKFQQPHLTNGSFSPSPPESSTPRSISQIKDSEFASMLSRTGPRFGSCDHCLLLLDLRNAWPSPLSISLSVNEPTAPGDGIADTKSGNLSVVQEVVDELQPGHVSRFVVLVPRAFLHDPHKAIPSLNAGNKRQFVVSGRQLTFEAEAAARENFWFREKLLKHLRGSWREDSTGREGMIELRNIRINPRMVEALRIDDVEVSFSLHSYEGQENDGDSDAAVTQTGHSRFSVKPNTFLSLRVTILNRTSKPIHPLLRLQPSLRNQPHSIALDLSKRLAWTGMLQRALPVLGAGQTTQASIGITALCRGEYEIGASVEEIRHISKAAAADADADTTTKESVGQRVEDDEHEQAIRDAFDAIAPRQRRVWHSRVPCTISATD</sequence>
<dbReference type="Pfam" id="PF26280">
    <property type="entry name" value="Ig_TRAPPC9-Trs120_2nd"/>
    <property type="match status" value="1"/>
</dbReference>
<dbReference type="InterPro" id="IPR058564">
    <property type="entry name" value="TPR_TRAPPC9_Trs120"/>
</dbReference>
<evidence type="ECO:0000259" key="8">
    <source>
        <dbReference type="Pfam" id="PF26283"/>
    </source>
</evidence>
<protein>
    <recommendedName>
        <fullName evidence="11">Hypercellular protein HypA</fullName>
    </recommendedName>
</protein>
<evidence type="ECO:0008006" key="11">
    <source>
        <dbReference type="Google" id="ProtNLM"/>
    </source>
</evidence>
<dbReference type="Pfam" id="PF26283">
    <property type="entry name" value="Ig_TRAPPC9-Trs120_4th"/>
    <property type="match status" value="1"/>
</dbReference>
<evidence type="ECO:0000256" key="2">
    <source>
        <dbReference type="ARBA" id="ARBA00023034"/>
    </source>
</evidence>
<evidence type="ECO:0000259" key="4">
    <source>
        <dbReference type="Pfam" id="PF08626"/>
    </source>
</evidence>
<feature type="compositionally biased region" description="Polar residues" evidence="3">
    <location>
        <begin position="239"/>
        <end position="249"/>
    </location>
</feature>
<dbReference type="Pfam" id="PF26282">
    <property type="entry name" value="Ig_TRAPPC9-Trs120_3rd"/>
    <property type="match status" value="1"/>
</dbReference>
<dbReference type="GO" id="GO:0005802">
    <property type="term" value="C:trans-Golgi network"/>
    <property type="evidence" value="ECO:0007669"/>
    <property type="project" value="TreeGrafter"/>
</dbReference>
<evidence type="ECO:0000259" key="6">
    <source>
        <dbReference type="Pfam" id="PF26254"/>
    </source>
</evidence>
<feature type="region of interest" description="Disordered" evidence="3">
    <location>
        <begin position="278"/>
        <end position="309"/>
    </location>
</feature>
<dbReference type="STRING" id="1447883.A0A2B7X589"/>
<dbReference type="InterPro" id="IPR058568">
    <property type="entry name" value="Ig_TRAPPC9_Trs120_4th"/>
</dbReference>
<dbReference type="Pfam" id="PF26251">
    <property type="entry name" value="TPR_TRAPPC9-Trs120"/>
    <property type="match status" value="1"/>
</dbReference>
<name>A0A2B7X589_POLH7</name>
<dbReference type="Pfam" id="PF08626">
    <property type="entry name" value="TRAPPC9-Trs120"/>
    <property type="match status" value="1"/>
</dbReference>
<dbReference type="InterPro" id="IPR058565">
    <property type="entry name" value="Ig_TRAPPC9_Trs120_1st"/>
</dbReference>
<accession>A0A2B7X589</accession>
<dbReference type="OrthoDB" id="27962at2759"/>
<dbReference type="InterPro" id="IPR058567">
    <property type="entry name" value="Ig_TRAPPC9_Trs120_3rd"/>
</dbReference>
<feature type="region of interest" description="Disordered" evidence="3">
    <location>
        <begin position="234"/>
        <end position="262"/>
    </location>
</feature>
<dbReference type="InterPro" id="IPR013935">
    <property type="entry name" value="Trs120_TRAPPC9"/>
</dbReference>
<comment type="subcellular location">
    <subcellularLocation>
        <location evidence="1">Golgi apparatus</location>
    </subcellularLocation>
</comment>
<evidence type="ECO:0000259" key="5">
    <source>
        <dbReference type="Pfam" id="PF26251"/>
    </source>
</evidence>
<evidence type="ECO:0000256" key="3">
    <source>
        <dbReference type="SAM" id="MobiDB-lite"/>
    </source>
</evidence>
<dbReference type="PANTHER" id="PTHR21512">
    <property type="entry name" value="TRAFFICKING PROTEIN PARTICLE COMPLEX SUBUNIT 9"/>
    <property type="match status" value="1"/>
</dbReference>
<evidence type="ECO:0000313" key="9">
    <source>
        <dbReference type="EMBL" id="PGH03902.1"/>
    </source>
</evidence>
<feature type="domain" description="Trs120/TRAPPC9 fourth Ig-like" evidence="8">
    <location>
        <begin position="1320"/>
        <end position="1498"/>
    </location>
</feature>
<organism evidence="9 10">
    <name type="scientific">Polytolypa hystricis (strain UAMH7299)</name>
    <dbReference type="NCBI Taxonomy" id="1447883"/>
    <lineage>
        <taxon>Eukaryota</taxon>
        <taxon>Fungi</taxon>
        <taxon>Dikarya</taxon>
        <taxon>Ascomycota</taxon>
        <taxon>Pezizomycotina</taxon>
        <taxon>Eurotiomycetes</taxon>
        <taxon>Eurotiomycetidae</taxon>
        <taxon>Onygenales</taxon>
        <taxon>Onygenales incertae sedis</taxon>
        <taxon>Polytolypa</taxon>
    </lineage>
</organism>
<dbReference type="InterPro" id="IPR058563">
    <property type="entry name" value="Trs120_TRAPPC9_N"/>
</dbReference>